<keyword evidence="3" id="KW-0813">Transport</keyword>
<keyword evidence="7 8" id="KW-0472">Membrane</keyword>
<evidence type="ECO:0000256" key="7">
    <source>
        <dbReference type="ARBA" id="ARBA00023136"/>
    </source>
</evidence>
<evidence type="ECO:0000256" key="2">
    <source>
        <dbReference type="ARBA" id="ARBA00009773"/>
    </source>
</evidence>
<sequence>MIHPTPIRISRRTRNLLLAGALAALLLIMWAAPSVPIIAIGGFALAIIISFPVRALSQIMPRGLAILVSFLSLAGLVVFAIAVLVPILIEQLSALIAATPAIAGEADRMLRSLVMMLADRNLLPGTPEDFISNLGEDLFNRAQALAERALGGLVGFVSGVISIGIALFGMLFVAAYLLIDVRRIKAAYLLAVPSRYRRDARELWDSFGFSLSRYLSGLAFVLIAQGVLSAIALAILGVPYAILLGAWVSITAIIPYLGAWLGAIPAVIVAFFVSPLTAVLTAIVFFAIQQIESNLLTPRIQGVAVRVHPIIILLAVIAGGEIAGLLGVVLAVPTVAVLRVLFDFFRVRITTEENY</sequence>
<dbReference type="Pfam" id="PF01594">
    <property type="entry name" value="AI-2E_transport"/>
    <property type="match status" value="1"/>
</dbReference>
<feature type="transmembrane region" description="Helical" evidence="8">
    <location>
        <begin position="38"/>
        <end position="57"/>
    </location>
</feature>
<accession>A0A4R1BQ19</accession>
<feature type="transmembrane region" description="Helical" evidence="8">
    <location>
        <begin position="214"/>
        <end position="236"/>
    </location>
</feature>
<dbReference type="OrthoDB" id="9784366at2"/>
<feature type="transmembrane region" description="Helical" evidence="8">
    <location>
        <begin position="64"/>
        <end position="89"/>
    </location>
</feature>
<dbReference type="Proteomes" id="UP000295244">
    <property type="component" value="Unassembled WGS sequence"/>
</dbReference>
<evidence type="ECO:0000256" key="4">
    <source>
        <dbReference type="ARBA" id="ARBA00022475"/>
    </source>
</evidence>
<feature type="transmembrane region" description="Helical" evidence="8">
    <location>
        <begin position="242"/>
        <end position="261"/>
    </location>
</feature>
<evidence type="ECO:0000256" key="6">
    <source>
        <dbReference type="ARBA" id="ARBA00022989"/>
    </source>
</evidence>
<evidence type="ECO:0000313" key="10">
    <source>
        <dbReference type="Proteomes" id="UP000295244"/>
    </source>
</evidence>
<dbReference type="GO" id="GO:0055085">
    <property type="term" value="P:transmembrane transport"/>
    <property type="evidence" value="ECO:0007669"/>
    <property type="project" value="TreeGrafter"/>
</dbReference>
<proteinExistence type="inferred from homology"/>
<dbReference type="AlphaFoldDB" id="A0A4R1BQ19"/>
<protein>
    <submittedName>
        <fullName evidence="9">AI-2E family transporter</fullName>
    </submittedName>
</protein>
<feature type="transmembrane region" description="Helical" evidence="8">
    <location>
        <begin position="311"/>
        <end position="338"/>
    </location>
</feature>
<keyword evidence="4" id="KW-1003">Cell membrane</keyword>
<reference evidence="9 10" key="1">
    <citation type="submission" date="2019-03" db="EMBL/GenBank/DDBJ databases">
        <title>Whole genome sequence of a novel Rubrobacter taiwanensis strain, isolated from Yellowstone National Park.</title>
        <authorList>
            <person name="Freed S."/>
            <person name="Ramaley R.F."/>
            <person name="Kyndt J.A."/>
        </authorList>
    </citation>
    <scope>NUCLEOTIDE SEQUENCE [LARGE SCALE GENOMIC DNA]</scope>
    <source>
        <strain evidence="9 10">Yellowstone</strain>
    </source>
</reference>
<name>A0A4R1BQ19_9ACTN</name>
<comment type="subcellular location">
    <subcellularLocation>
        <location evidence="1">Cell membrane</location>
        <topology evidence="1">Multi-pass membrane protein</topology>
    </subcellularLocation>
</comment>
<dbReference type="InterPro" id="IPR002549">
    <property type="entry name" value="AI-2E-like"/>
</dbReference>
<evidence type="ECO:0000256" key="8">
    <source>
        <dbReference type="SAM" id="Phobius"/>
    </source>
</evidence>
<dbReference type="PANTHER" id="PTHR21716">
    <property type="entry name" value="TRANSMEMBRANE PROTEIN"/>
    <property type="match status" value="1"/>
</dbReference>
<comment type="caution">
    <text evidence="9">The sequence shown here is derived from an EMBL/GenBank/DDBJ whole genome shotgun (WGS) entry which is preliminary data.</text>
</comment>
<evidence type="ECO:0000256" key="3">
    <source>
        <dbReference type="ARBA" id="ARBA00022448"/>
    </source>
</evidence>
<evidence type="ECO:0000313" key="9">
    <source>
        <dbReference type="EMBL" id="TCJ19744.1"/>
    </source>
</evidence>
<feature type="transmembrane region" description="Helical" evidence="8">
    <location>
        <begin position="16"/>
        <end position="32"/>
    </location>
</feature>
<keyword evidence="10" id="KW-1185">Reference proteome</keyword>
<dbReference type="GO" id="GO:0005886">
    <property type="term" value="C:plasma membrane"/>
    <property type="evidence" value="ECO:0007669"/>
    <property type="project" value="UniProtKB-SubCell"/>
</dbReference>
<gene>
    <name evidence="9" type="ORF">E0L93_03975</name>
</gene>
<comment type="similarity">
    <text evidence="2">Belongs to the autoinducer-2 exporter (AI-2E) (TC 2.A.86) family.</text>
</comment>
<feature type="transmembrane region" description="Helical" evidence="8">
    <location>
        <begin position="153"/>
        <end position="179"/>
    </location>
</feature>
<keyword evidence="6 8" id="KW-1133">Transmembrane helix</keyword>
<organism evidence="9 10">
    <name type="scientific">Rubrobacter taiwanensis</name>
    <dbReference type="NCBI Taxonomy" id="185139"/>
    <lineage>
        <taxon>Bacteria</taxon>
        <taxon>Bacillati</taxon>
        <taxon>Actinomycetota</taxon>
        <taxon>Rubrobacteria</taxon>
        <taxon>Rubrobacterales</taxon>
        <taxon>Rubrobacteraceae</taxon>
        <taxon>Rubrobacter</taxon>
    </lineage>
</organism>
<keyword evidence="5 8" id="KW-0812">Transmembrane</keyword>
<evidence type="ECO:0000256" key="5">
    <source>
        <dbReference type="ARBA" id="ARBA00022692"/>
    </source>
</evidence>
<feature type="transmembrane region" description="Helical" evidence="8">
    <location>
        <begin position="268"/>
        <end position="291"/>
    </location>
</feature>
<dbReference type="EMBL" id="SKBU01000007">
    <property type="protein sequence ID" value="TCJ19744.1"/>
    <property type="molecule type" value="Genomic_DNA"/>
</dbReference>
<evidence type="ECO:0000256" key="1">
    <source>
        <dbReference type="ARBA" id="ARBA00004651"/>
    </source>
</evidence>
<dbReference type="PANTHER" id="PTHR21716:SF53">
    <property type="entry name" value="PERMEASE PERM-RELATED"/>
    <property type="match status" value="1"/>
</dbReference>